<comment type="caution">
    <text evidence="3">The sequence shown here is derived from an EMBL/GenBank/DDBJ whole genome shotgun (WGS) entry which is preliminary data.</text>
</comment>
<evidence type="ECO:0000313" key="4">
    <source>
        <dbReference type="Proteomes" id="UP000005615"/>
    </source>
</evidence>
<evidence type="ECO:0000313" key="3">
    <source>
        <dbReference type="EMBL" id="EGG29446.1"/>
    </source>
</evidence>
<dbReference type="Gene3D" id="3.10.129.10">
    <property type="entry name" value="Hotdog Thioesterase"/>
    <property type="match status" value="1"/>
</dbReference>
<dbReference type="EMBL" id="AEIG01000050">
    <property type="protein sequence ID" value="EGG29446.1"/>
    <property type="molecule type" value="Genomic_DNA"/>
</dbReference>
<dbReference type="Proteomes" id="UP000005615">
    <property type="component" value="Unassembled WGS sequence"/>
</dbReference>
<gene>
    <name evidence="3" type="ORF">IMCC3088_1740</name>
</gene>
<dbReference type="GO" id="GO:0016790">
    <property type="term" value="F:thiolester hydrolase activity"/>
    <property type="evidence" value="ECO:0007669"/>
    <property type="project" value="UniProtKB-ARBA"/>
</dbReference>
<accession>F3L2G7</accession>
<feature type="domain" description="Thioesterase" evidence="2">
    <location>
        <begin position="47"/>
        <end position="122"/>
    </location>
</feature>
<dbReference type="CDD" id="cd03443">
    <property type="entry name" value="PaaI_thioesterase"/>
    <property type="match status" value="1"/>
</dbReference>
<dbReference type="eggNOG" id="COG2050">
    <property type="taxonomic scope" value="Bacteria"/>
</dbReference>
<feature type="transmembrane region" description="Helical" evidence="1">
    <location>
        <begin position="62"/>
        <end position="87"/>
    </location>
</feature>
<organism evidence="3 4">
    <name type="scientific">Aequoribacter fuscus</name>
    <dbReference type="NCBI Taxonomy" id="2518989"/>
    <lineage>
        <taxon>Bacteria</taxon>
        <taxon>Pseudomonadati</taxon>
        <taxon>Pseudomonadota</taxon>
        <taxon>Gammaproteobacteria</taxon>
        <taxon>Cellvibrionales</taxon>
        <taxon>Halieaceae</taxon>
        <taxon>Aequoribacter</taxon>
    </lineage>
</organism>
<dbReference type="InterPro" id="IPR006683">
    <property type="entry name" value="Thioestr_dom"/>
</dbReference>
<reference evidence="3 4" key="1">
    <citation type="journal article" date="2011" name="J. Bacteriol.">
        <title>Genome sequence of strain IMCC3088, a proteorhodopsin-containing marine bacterium belonging to the OM60/NOR5 clade.</title>
        <authorList>
            <person name="Jang Y."/>
            <person name="Oh H.M."/>
            <person name="Kang I."/>
            <person name="Lee K."/>
            <person name="Yang S.J."/>
            <person name="Cho J.C."/>
        </authorList>
    </citation>
    <scope>NUCLEOTIDE SEQUENCE [LARGE SCALE GENOMIC DNA]</scope>
    <source>
        <strain evidence="3 4">IMCC3088</strain>
    </source>
</reference>
<dbReference type="RefSeq" id="WP_009575973.1">
    <property type="nucleotide sequence ID" value="NZ_AEIG01000050.1"/>
</dbReference>
<dbReference type="Pfam" id="PF03061">
    <property type="entry name" value="4HBT"/>
    <property type="match status" value="1"/>
</dbReference>
<evidence type="ECO:0000256" key="1">
    <source>
        <dbReference type="SAM" id="Phobius"/>
    </source>
</evidence>
<evidence type="ECO:0000259" key="2">
    <source>
        <dbReference type="Pfam" id="PF03061"/>
    </source>
</evidence>
<dbReference type="SUPFAM" id="SSF54637">
    <property type="entry name" value="Thioesterase/thiol ester dehydrase-isomerase"/>
    <property type="match status" value="1"/>
</dbReference>
<sequence length="138" mass="14677">MPSTLSANQLQDFLNTEFPGFKSRIVSASHNHCELIRLVGDSDLRPGGTVSGPTMMELADTALYVAVLATIGLVPLAVTTNLTINFLRKPAANRDLRAVCDLHKVGKTQAVGSVAIYSQGDDDMVAHGVGTYAIPPNR</sequence>
<name>F3L2G7_9GAMM</name>
<dbReference type="STRING" id="2518989.IMCC3088_1740"/>
<dbReference type="AlphaFoldDB" id="F3L2G7"/>
<dbReference type="InterPro" id="IPR029069">
    <property type="entry name" value="HotDog_dom_sf"/>
</dbReference>
<keyword evidence="1" id="KW-1133">Transmembrane helix</keyword>
<proteinExistence type="predicted"/>
<keyword evidence="1" id="KW-0472">Membrane</keyword>
<keyword evidence="1" id="KW-0812">Transmembrane</keyword>
<protein>
    <recommendedName>
        <fullName evidence="2">Thioesterase domain-containing protein</fullName>
    </recommendedName>
</protein>
<keyword evidence="4" id="KW-1185">Reference proteome</keyword>